<dbReference type="EMBL" id="CP022120">
    <property type="protein sequence ID" value="ASG56325.1"/>
    <property type="molecule type" value="Genomic_DNA"/>
</dbReference>
<organism evidence="1 2">
    <name type="scientific">Salmonella bongori serovar 66:z41:- str. SA19983605</name>
    <dbReference type="NCBI Taxonomy" id="1243617"/>
    <lineage>
        <taxon>Bacteria</taxon>
        <taxon>Pseudomonadati</taxon>
        <taxon>Pseudomonadota</taxon>
        <taxon>Gammaproteobacteria</taxon>
        <taxon>Enterobacterales</taxon>
        <taxon>Enterobacteriaceae</taxon>
        <taxon>Salmonella</taxon>
    </lineage>
</organism>
<dbReference type="Proteomes" id="UP000197991">
    <property type="component" value="Chromosome"/>
</dbReference>
<evidence type="ECO:0000313" key="1">
    <source>
        <dbReference type="EMBL" id="ASG56325.1"/>
    </source>
</evidence>
<dbReference type="AlphaFoldDB" id="A0A248KE25"/>
<proteinExistence type="predicted"/>
<keyword evidence="2" id="KW-1185">Reference proteome</keyword>
<reference evidence="1 2" key="1">
    <citation type="submission" date="2017-06" db="EMBL/GenBank/DDBJ databases">
        <title>Salmonella reference genomes for public health.</title>
        <authorList>
            <person name="Robertson J."/>
            <person name="Yoshida C."/>
            <person name="Gurnik S."/>
            <person name="Nash J."/>
        </authorList>
    </citation>
    <scope>NUCLEOTIDE SEQUENCE [LARGE SCALE GENOMIC DNA]</scope>
    <source>
        <strain evidence="1 2">SA19983605</strain>
    </source>
</reference>
<protein>
    <submittedName>
        <fullName evidence="1">Uncharacterized protein</fullName>
    </submittedName>
</protein>
<name>A0A248KE25_SALBN</name>
<evidence type="ECO:0000313" key="2">
    <source>
        <dbReference type="Proteomes" id="UP000197991"/>
    </source>
</evidence>
<accession>A0A248KE25</accession>
<gene>
    <name evidence="1" type="ORF">LFZ56_19880</name>
</gene>
<sequence>MKLKTAHDAAITKNNVNMPALSIFDLAQFSRFVINVIAFYYCNNCYQYITLRVGFMLSPYWQYCLSKE</sequence>